<keyword evidence="5" id="KW-0572">Peptidoglycan-anchor</keyword>
<evidence type="ECO:0000256" key="2">
    <source>
        <dbReference type="ARBA" id="ARBA00022512"/>
    </source>
</evidence>
<dbReference type="InterPro" id="IPR019931">
    <property type="entry name" value="LPXTG_anchor"/>
</dbReference>
<dbReference type="Proteomes" id="UP000195208">
    <property type="component" value="Unassembled WGS sequence"/>
</dbReference>
<evidence type="ECO:0000259" key="9">
    <source>
        <dbReference type="PROSITE" id="PS50847"/>
    </source>
</evidence>
<keyword evidence="11" id="KW-1185">Reference proteome</keyword>
<organism evidence="10 11">
    <name type="scientific">Staphylococcus agnetis</name>
    <dbReference type="NCBI Taxonomy" id="985762"/>
    <lineage>
        <taxon>Bacteria</taxon>
        <taxon>Bacillati</taxon>
        <taxon>Bacillota</taxon>
        <taxon>Bacilli</taxon>
        <taxon>Bacillales</taxon>
        <taxon>Staphylococcaceae</taxon>
        <taxon>Staphylococcus</taxon>
    </lineage>
</organism>
<feature type="compositionally biased region" description="Acidic residues" evidence="6">
    <location>
        <begin position="169"/>
        <end position="183"/>
    </location>
</feature>
<comment type="caution">
    <text evidence="10">The sequence shown here is derived from an EMBL/GenBank/DDBJ whole genome shotgun (WGS) entry which is preliminary data.</text>
</comment>
<feature type="region of interest" description="Disordered" evidence="6">
    <location>
        <begin position="169"/>
        <end position="189"/>
    </location>
</feature>
<feature type="compositionally biased region" description="Basic and acidic residues" evidence="6">
    <location>
        <begin position="601"/>
        <end position="617"/>
    </location>
</feature>
<evidence type="ECO:0000256" key="6">
    <source>
        <dbReference type="SAM" id="MobiDB-lite"/>
    </source>
</evidence>
<feature type="domain" description="Gram-positive cocci surface proteins LPxTG" evidence="9">
    <location>
        <begin position="664"/>
        <end position="697"/>
    </location>
</feature>
<evidence type="ECO:0000256" key="5">
    <source>
        <dbReference type="ARBA" id="ARBA00023088"/>
    </source>
</evidence>
<dbReference type="PROSITE" id="PS50847">
    <property type="entry name" value="GRAM_POS_ANCHORING"/>
    <property type="match status" value="1"/>
</dbReference>
<keyword evidence="3" id="KW-0964">Secreted</keyword>
<keyword evidence="2" id="KW-0134">Cell wall</keyword>
<keyword evidence="7" id="KW-0472">Membrane</keyword>
<gene>
    <name evidence="10" type="ORF">B9M88_04720</name>
</gene>
<evidence type="ECO:0000256" key="3">
    <source>
        <dbReference type="ARBA" id="ARBA00022525"/>
    </source>
</evidence>
<dbReference type="NCBIfam" id="TIGR01167">
    <property type="entry name" value="LPXTG_anchor"/>
    <property type="match status" value="1"/>
</dbReference>
<dbReference type="EMBL" id="NEFX01000010">
    <property type="protein sequence ID" value="OTW31241.1"/>
    <property type="molecule type" value="Genomic_DNA"/>
</dbReference>
<name>A0ABX3Z2V8_9STAP</name>
<reference evidence="10 11" key="1">
    <citation type="submission" date="2017-04" db="EMBL/GenBank/DDBJ databases">
        <title>Staphylococcus agnetis, a potential pathogen in the broiler production.</title>
        <authorList>
            <person name="Poulsen L."/>
        </authorList>
    </citation>
    <scope>NUCLEOTIDE SEQUENCE [LARGE SCALE GENOMIC DNA]</scope>
    <source>
        <strain evidence="10 11">723_310714_2_2_spleen</strain>
    </source>
</reference>
<protein>
    <recommendedName>
        <fullName evidence="9">Gram-positive cocci surface proteins LPxTG domain-containing protein</fullName>
    </recommendedName>
</protein>
<feature type="region of interest" description="Disordered" evidence="6">
    <location>
        <begin position="519"/>
        <end position="618"/>
    </location>
</feature>
<evidence type="ECO:0000313" key="11">
    <source>
        <dbReference type="Proteomes" id="UP000195208"/>
    </source>
</evidence>
<proteinExistence type="predicted"/>
<keyword evidence="4 8" id="KW-0732">Signal</keyword>
<feature type="region of interest" description="Disordered" evidence="6">
    <location>
        <begin position="34"/>
        <end position="56"/>
    </location>
</feature>
<evidence type="ECO:0000256" key="8">
    <source>
        <dbReference type="SAM" id="SignalP"/>
    </source>
</evidence>
<accession>A0ABX3Z2V8</accession>
<comment type="subcellular location">
    <subcellularLocation>
        <location evidence="1">Secreted</location>
        <location evidence="1">Cell wall</location>
        <topology evidence="1">Peptidoglycan-anchor</topology>
    </subcellularLocation>
</comment>
<dbReference type="Pfam" id="PF00746">
    <property type="entry name" value="Gram_pos_anchor"/>
    <property type="match status" value="1"/>
</dbReference>
<feature type="transmembrane region" description="Helical" evidence="7">
    <location>
        <begin position="672"/>
        <end position="690"/>
    </location>
</feature>
<feature type="compositionally biased region" description="Polar residues" evidence="6">
    <location>
        <begin position="538"/>
        <end position="558"/>
    </location>
</feature>
<evidence type="ECO:0000313" key="10">
    <source>
        <dbReference type="EMBL" id="OTW31241.1"/>
    </source>
</evidence>
<feature type="chain" id="PRO_5045736537" description="Gram-positive cocci surface proteins LPxTG domain-containing protein" evidence="8">
    <location>
        <begin position="33"/>
        <end position="697"/>
    </location>
</feature>
<evidence type="ECO:0000256" key="4">
    <source>
        <dbReference type="ARBA" id="ARBA00022729"/>
    </source>
</evidence>
<keyword evidence="7" id="KW-1133">Transmembrane helix</keyword>
<feature type="signal peptide" evidence="8">
    <location>
        <begin position="1"/>
        <end position="32"/>
    </location>
</feature>
<evidence type="ECO:0000256" key="7">
    <source>
        <dbReference type="SAM" id="Phobius"/>
    </source>
</evidence>
<feature type="region of interest" description="Disordered" evidence="6">
    <location>
        <begin position="648"/>
        <end position="668"/>
    </location>
</feature>
<keyword evidence="7" id="KW-0812">Transmembrane</keyword>
<evidence type="ECO:0000256" key="1">
    <source>
        <dbReference type="ARBA" id="ARBA00004168"/>
    </source>
</evidence>
<sequence>MRENFKLRKMKTGLVSVAIVAMYMTMQGQAEASEKATDVNQLTENQSTEEKQVEAQPKLETAAPTYATVQPTEHVDAKQNDTKVDVQENFVKLDKVNPGDTKITGKTLPNQIVSLTIDGKSVGSVEGGDGGFAESNDDGEFEFDLNDRNIVFNQQVDVASSNLSFDLEEEGSEDAMLEEEPVDATDSTTTGRYDKAYAIPTKQLEKQNGHHQVLVEPILQDSGIIKGHTSVKGRVALAINNKFVDLGFDDFNKDTPLEKAKARTEGIWKFIDDKGYFEFDFKRKPFESYQIKKDDLISLTFKPDDEEEALIPLIFNSKASDFANVATATTSYTPADVKKVVTLNNGTADLQVDDIHGFVYESDRGIDKPVDSSQGTREIKGKTKFANAVVNVTSSLGEGNEFPDLQVNEKGEFSFNASEAGFRLNNGEKLHFTVVDPLTGAILSDLVTKEITVAETDEERKNREMDELLEVTPAYFQIVGNELRGYDIHGNVLAYFDVDDKAAIDAYLKSLGLEKPNFKEKPELKTEHPGTSPELKSETNPKINLETSPKVNPENTPKANPGLTPELKSETTPKTGSEATPKATPEVSPKASPESTPKTSQDQKLDITTEVGTKETSEASIKTYPVVTLGSASVNGKSYQPTSMSIQVSAKATTKDPSPATKALPETGQEEAHAGLIGTLLASLGAVFVLRRKRKSN</sequence>
<feature type="compositionally biased region" description="Basic and acidic residues" evidence="6">
    <location>
        <begin position="519"/>
        <end position="528"/>
    </location>
</feature>